<sequence length="499" mass="54255">MEGGYGWIVVLATFVINAIVQGLIASSGILLNVLLDQFKHDGKAKIGWIPSLLGGLLLATGPLSSYLVERYSCRFVTMIGALVATCGCFISYFAKSVTQLILTYGIITGFGFGLMYLPQTIIVAEWFREKRSTATGVGLSGSGFGAFVIPPISQYILREYGWHSYFLAAAVAVLFCVFFGLLLVANPDLQVEKRNPASSRPVQFISWSLLKDTSFVMFCVSTGLFSGTYRVPFSFLPDYSVRQLQTSKSQAAYLLSYLGFASFLGRLLGGFVGDSFRHRRFLIILVFIMVSGLSVVGMGLSDNYMELALCSFGYGAASGGRVALNAIILADLFGLAALSQTFGLVCLVQGVSIFFGTPIAGWLADVFGDYRTAFVLFGTGMMACASVLTFIPLGRRATISGYSERKVSWSMRVFPFLILPFLLHSTIKLTTASETAADSATKAKPNIVYILADDMGWNDVSFHGYNEIPTPNIDALAKKGVIMNSYYAQYMCTPSRFAT</sequence>
<dbReference type="PANTHER" id="PTHR11360:SF284">
    <property type="entry name" value="EG:103B4.3 PROTEIN-RELATED"/>
    <property type="match status" value="1"/>
</dbReference>
<feature type="transmembrane region" description="Helical" evidence="4">
    <location>
        <begin position="312"/>
        <end position="335"/>
    </location>
</feature>
<proteinExistence type="inferred from homology"/>
<dbReference type="InterPro" id="IPR036259">
    <property type="entry name" value="MFS_trans_sf"/>
</dbReference>
<dbReference type="SUPFAM" id="SSF53649">
    <property type="entry name" value="Alkaline phosphatase-like"/>
    <property type="match status" value="1"/>
</dbReference>
<dbReference type="CDD" id="cd17352">
    <property type="entry name" value="MFS_MCT_SLC16"/>
    <property type="match status" value="1"/>
</dbReference>
<dbReference type="InterPro" id="IPR020846">
    <property type="entry name" value="MFS_dom"/>
</dbReference>
<dbReference type="InterPro" id="IPR050327">
    <property type="entry name" value="Proton-linked_MCT"/>
</dbReference>
<evidence type="ECO:0000259" key="5">
    <source>
        <dbReference type="PROSITE" id="PS50850"/>
    </source>
</evidence>
<protein>
    <recommendedName>
        <fullName evidence="5">Major facilitator superfamily (MFS) profile domain-containing protein</fullName>
    </recommendedName>
</protein>
<evidence type="ECO:0000256" key="2">
    <source>
        <dbReference type="ARBA" id="ARBA00004141"/>
    </source>
</evidence>
<keyword evidence="4" id="KW-0472">Membrane</keyword>
<dbReference type="AlphaFoldDB" id="A0A1D1UT74"/>
<feature type="transmembrane region" description="Helical" evidence="4">
    <location>
        <begin position="75"/>
        <end position="94"/>
    </location>
</feature>
<gene>
    <name evidence="6" type="primary">RvY_04907</name>
    <name evidence="6" type="synonym">RvY_04907.2</name>
    <name evidence="6" type="ORF">RvY_04907-2</name>
</gene>
<comment type="subcellular location">
    <subcellularLocation>
        <location evidence="2">Membrane</location>
        <topology evidence="2">Multi-pass membrane protein</topology>
    </subcellularLocation>
</comment>
<evidence type="ECO:0000256" key="4">
    <source>
        <dbReference type="SAM" id="Phobius"/>
    </source>
</evidence>
<evidence type="ECO:0000256" key="1">
    <source>
        <dbReference type="ARBA" id="ARBA00001913"/>
    </source>
</evidence>
<reference evidence="6 7" key="1">
    <citation type="journal article" date="2016" name="Nat. Commun.">
        <title>Extremotolerant tardigrade genome and improved radiotolerance of human cultured cells by tardigrade-unique protein.</title>
        <authorList>
            <person name="Hashimoto T."/>
            <person name="Horikawa D.D."/>
            <person name="Saito Y."/>
            <person name="Kuwahara H."/>
            <person name="Kozuka-Hata H."/>
            <person name="Shin-I T."/>
            <person name="Minakuchi Y."/>
            <person name="Ohishi K."/>
            <person name="Motoyama A."/>
            <person name="Aizu T."/>
            <person name="Enomoto A."/>
            <person name="Kondo K."/>
            <person name="Tanaka S."/>
            <person name="Hara Y."/>
            <person name="Koshikawa S."/>
            <person name="Sagara H."/>
            <person name="Miura T."/>
            <person name="Yokobori S."/>
            <person name="Miyagawa K."/>
            <person name="Suzuki Y."/>
            <person name="Kubo T."/>
            <person name="Oyama M."/>
            <person name="Kohara Y."/>
            <person name="Fujiyama A."/>
            <person name="Arakawa K."/>
            <person name="Katayama T."/>
            <person name="Toyoda A."/>
            <person name="Kunieda T."/>
        </authorList>
    </citation>
    <scope>NUCLEOTIDE SEQUENCE [LARGE SCALE GENOMIC DNA]</scope>
    <source>
        <strain evidence="6 7">YOKOZUNA-1</strain>
    </source>
</reference>
<evidence type="ECO:0000313" key="6">
    <source>
        <dbReference type="EMBL" id="GAU92884.1"/>
    </source>
</evidence>
<dbReference type="Pfam" id="PF07690">
    <property type="entry name" value="MFS_1"/>
    <property type="match status" value="1"/>
</dbReference>
<accession>A0A1D1UT74</accession>
<dbReference type="Gene3D" id="1.20.1250.20">
    <property type="entry name" value="MFS general substrate transporter like domains"/>
    <property type="match status" value="2"/>
</dbReference>
<organism evidence="6 7">
    <name type="scientific">Ramazzottius varieornatus</name>
    <name type="common">Water bear</name>
    <name type="synonym">Tardigrade</name>
    <dbReference type="NCBI Taxonomy" id="947166"/>
    <lineage>
        <taxon>Eukaryota</taxon>
        <taxon>Metazoa</taxon>
        <taxon>Ecdysozoa</taxon>
        <taxon>Tardigrada</taxon>
        <taxon>Eutardigrada</taxon>
        <taxon>Parachela</taxon>
        <taxon>Hypsibioidea</taxon>
        <taxon>Ramazzottiidae</taxon>
        <taxon>Ramazzottius</taxon>
    </lineage>
</organism>
<dbReference type="Gene3D" id="3.40.720.10">
    <property type="entry name" value="Alkaline Phosphatase, subunit A"/>
    <property type="match status" value="1"/>
</dbReference>
<feature type="transmembrane region" description="Helical" evidence="4">
    <location>
        <begin position="47"/>
        <end position="68"/>
    </location>
</feature>
<dbReference type="GO" id="GO:0016020">
    <property type="term" value="C:membrane"/>
    <property type="evidence" value="ECO:0007669"/>
    <property type="project" value="UniProtKB-SubCell"/>
</dbReference>
<feature type="transmembrane region" description="Helical" evidence="4">
    <location>
        <begin position="281"/>
        <end position="300"/>
    </location>
</feature>
<comment type="similarity">
    <text evidence="3">Belongs to the sulfatase family.</text>
</comment>
<name>A0A1D1UT74_RAMVA</name>
<dbReference type="PANTHER" id="PTHR11360">
    <property type="entry name" value="MONOCARBOXYLATE TRANSPORTER"/>
    <property type="match status" value="1"/>
</dbReference>
<evidence type="ECO:0000313" key="7">
    <source>
        <dbReference type="Proteomes" id="UP000186922"/>
    </source>
</evidence>
<feature type="transmembrane region" description="Helical" evidence="4">
    <location>
        <begin position="251"/>
        <end position="269"/>
    </location>
</feature>
<dbReference type="InterPro" id="IPR000917">
    <property type="entry name" value="Sulfatase_N"/>
</dbReference>
<feature type="transmembrane region" description="Helical" evidence="4">
    <location>
        <begin position="204"/>
        <end position="231"/>
    </location>
</feature>
<feature type="domain" description="Major facilitator superfamily (MFS) profile" evidence="5">
    <location>
        <begin position="6"/>
        <end position="396"/>
    </location>
</feature>
<dbReference type="Proteomes" id="UP000186922">
    <property type="component" value="Unassembled WGS sequence"/>
</dbReference>
<keyword evidence="7" id="KW-1185">Reference proteome</keyword>
<feature type="transmembrane region" description="Helical" evidence="4">
    <location>
        <begin position="100"/>
        <end position="124"/>
    </location>
</feature>
<feature type="transmembrane region" description="Helical" evidence="4">
    <location>
        <begin position="342"/>
        <end position="364"/>
    </location>
</feature>
<dbReference type="GO" id="GO:0008028">
    <property type="term" value="F:monocarboxylic acid transmembrane transporter activity"/>
    <property type="evidence" value="ECO:0007669"/>
    <property type="project" value="TreeGrafter"/>
</dbReference>
<keyword evidence="4" id="KW-1133">Transmembrane helix</keyword>
<dbReference type="Pfam" id="PF00884">
    <property type="entry name" value="Sulfatase"/>
    <property type="match status" value="1"/>
</dbReference>
<dbReference type="PROSITE" id="PS50850">
    <property type="entry name" value="MFS"/>
    <property type="match status" value="1"/>
</dbReference>
<evidence type="ECO:0000256" key="3">
    <source>
        <dbReference type="ARBA" id="ARBA00008779"/>
    </source>
</evidence>
<dbReference type="SUPFAM" id="SSF103473">
    <property type="entry name" value="MFS general substrate transporter"/>
    <property type="match status" value="1"/>
</dbReference>
<feature type="transmembrane region" description="Helical" evidence="4">
    <location>
        <begin position="7"/>
        <end position="35"/>
    </location>
</feature>
<dbReference type="InterPro" id="IPR011701">
    <property type="entry name" value="MFS"/>
</dbReference>
<comment type="caution">
    <text evidence="6">The sequence shown here is derived from an EMBL/GenBank/DDBJ whole genome shotgun (WGS) entry which is preliminary data.</text>
</comment>
<dbReference type="OrthoDB" id="6509908at2759"/>
<dbReference type="InterPro" id="IPR017850">
    <property type="entry name" value="Alkaline_phosphatase_core_sf"/>
</dbReference>
<feature type="transmembrane region" description="Helical" evidence="4">
    <location>
        <begin position="162"/>
        <end position="184"/>
    </location>
</feature>
<keyword evidence="4" id="KW-0812">Transmembrane</keyword>
<feature type="transmembrane region" description="Helical" evidence="4">
    <location>
        <begin position="136"/>
        <end position="156"/>
    </location>
</feature>
<feature type="transmembrane region" description="Helical" evidence="4">
    <location>
        <begin position="370"/>
        <end position="393"/>
    </location>
</feature>
<dbReference type="EMBL" id="BDGG01000002">
    <property type="protein sequence ID" value="GAU92884.1"/>
    <property type="molecule type" value="Genomic_DNA"/>
</dbReference>
<comment type="cofactor">
    <cofactor evidence="1">
        <name>Ca(2+)</name>
        <dbReference type="ChEBI" id="CHEBI:29108"/>
    </cofactor>
</comment>